<keyword evidence="1" id="KW-0472">Membrane</keyword>
<feature type="transmembrane region" description="Helical" evidence="1">
    <location>
        <begin position="207"/>
        <end position="231"/>
    </location>
</feature>
<keyword evidence="1" id="KW-1133">Transmembrane helix</keyword>
<evidence type="ECO:0000256" key="1">
    <source>
        <dbReference type="SAM" id="Phobius"/>
    </source>
</evidence>
<feature type="transmembrane region" description="Helical" evidence="1">
    <location>
        <begin position="16"/>
        <end position="37"/>
    </location>
</feature>
<name>A0A5C3KCG8_COPMA</name>
<gene>
    <name evidence="2" type="ORF">FA15DRAFT_710628</name>
</gene>
<dbReference type="OrthoDB" id="3267806at2759"/>
<feature type="transmembrane region" description="Helical" evidence="1">
    <location>
        <begin position="162"/>
        <end position="186"/>
    </location>
</feature>
<proteinExistence type="predicted"/>
<protein>
    <submittedName>
        <fullName evidence="2">Uncharacterized protein</fullName>
    </submittedName>
</protein>
<organism evidence="2 3">
    <name type="scientific">Coprinopsis marcescibilis</name>
    <name type="common">Agaric fungus</name>
    <name type="synonym">Psathyrella marcescibilis</name>
    <dbReference type="NCBI Taxonomy" id="230819"/>
    <lineage>
        <taxon>Eukaryota</taxon>
        <taxon>Fungi</taxon>
        <taxon>Dikarya</taxon>
        <taxon>Basidiomycota</taxon>
        <taxon>Agaricomycotina</taxon>
        <taxon>Agaricomycetes</taxon>
        <taxon>Agaricomycetidae</taxon>
        <taxon>Agaricales</taxon>
        <taxon>Agaricineae</taxon>
        <taxon>Psathyrellaceae</taxon>
        <taxon>Coprinopsis</taxon>
    </lineage>
</organism>
<dbReference type="AlphaFoldDB" id="A0A5C3KCG8"/>
<sequence>MAEVGSTHSASKLNEFDTVVVGGMFVSVGASLVDVVAGHSMWGFEWVGVQLVLTLSSISNFLESSRAARRGRVLYIITGAVIRVLYSCSTGLNVFGVLDAVWRVGWCGAGGGIGGREEGGGGVGGGVYADVVSCGRCCVYGRWADWLGIRVAILDGALQRQIISTGIFLSVSLNVMITALICFRLLRAHRTLACLLPSQSLTLYTRIVVLLIEAAAPIAVFGLGYAVALLVSQANPAMARVSVGKEIANEVFATGYYLFSAPSPQMIVYRVMKGRSWVNATDVGS</sequence>
<reference evidence="2 3" key="1">
    <citation type="journal article" date="2019" name="Nat. Ecol. Evol.">
        <title>Megaphylogeny resolves global patterns of mushroom evolution.</title>
        <authorList>
            <person name="Varga T."/>
            <person name="Krizsan K."/>
            <person name="Foldi C."/>
            <person name="Dima B."/>
            <person name="Sanchez-Garcia M."/>
            <person name="Sanchez-Ramirez S."/>
            <person name="Szollosi G.J."/>
            <person name="Szarkandi J.G."/>
            <person name="Papp V."/>
            <person name="Albert L."/>
            <person name="Andreopoulos W."/>
            <person name="Angelini C."/>
            <person name="Antonin V."/>
            <person name="Barry K.W."/>
            <person name="Bougher N.L."/>
            <person name="Buchanan P."/>
            <person name="Buyck B."/>
            <person name="Bense V."/>
            <person name="Catcheside P."/>
            <person name="Chovatia M."/>
            <person name="Cooper J."/>
            <person name="Damon W."/>
            <person name="Desjardin D."/>
            <person name="Finy P."/>
            <person name="Geml J."/>
            <person name="Haridas S."/>
            <person name="Hughes K."/>
            <person name="Justo A."/>
            <person name="Karasinski D."/>
            <person name="Kautmanova I."/>
            <person name="Kiss B."/>
            <person name="Kocsube S."/>
            <person name="Kotiranta H."/>
            <person name="LaButti K.M."/>
            <person name="Lechner B.E."/>
            <person name="Liimatainen K."/>
            <person name="Lipzen A."/>
            <person name="Lukacs Z."/>
            <person name="Mihaltcheva S."/>
            <person name="Morgado L.N."/>
            <person name="Niskanen T."/>
            <person name="Noordeloos M.E."/>
            <person name="Ohm R.A."/>
            <person name="Ortiz-Santana B."/>
            <person name="Ovrebo C."/>
            <person name="Racz N."/>
            <person name="Riley R."/>
            <person name="Savchenko A."/>
            <person name="Shiryaev A."/>
            <person name="Soop K."/>
            <person name="Spirin V."/>
            <person name="Szebenyi C."/>
            <person name="Tomsovsky M."/>
            <person name="Tulloss R.E."/>
            <person name="Uehling J."/>
            <person name="Grigoriev I.V."/>
            <person name="Vagvolgyi C."/>
            <person name="Papp T."/>
            <person name="Martin F.M."/>
            <person name="Miettinen O."/>
            <person name="Hibbett D.S."/>
            <person name="Nagy L.G."/>
        </authorList>
    </citation>
    <scope>NUCLEOTIDE SEQUENCE [LARGE SCALE GENOMIC DNA]</scope>
    <source>
        <strain evidence="2 3">CBS 121175</strain>
    </source>
</reference>
<keyword evidence="1" id="KW-0812">Transmembrane</keyword>
<evidence type="ECO:0000313" key="2">
    <source>
        <dbReference type="EMBL" id="TFK17624.1"/>
    </source>
</evidence>
<dbReference type="Proteomes" id="UP000307440">
    <property type="component" value="Unassembled WGS sequence"/>
</dbReference>
<dbReference type="EMBL" id="ML210484">
    <property type="protein sequence ID" value="TFK17624.1"/>
    <property type="molecule type" value="Genomic_DNA"/>
</dbReference>
<accession>A0A5C3KCG8</accession>
<feature type="transmembrane region" description="Helical" evidence="1">
    <location>
        <begin position="74"/>
        <end position="96"/>
    </location>
</feature>
<feature type="transmembrane region" description="Helical" evidence="1">
    <location>
        <begin position="43"/>
        <end position="62"/>
    </location>
</feature>
<evidence type="ECO:0000313" key="3">
    <source>
        <dbReference type="Proteomes" id="UP000307440"/>
    </source>
</evidence>
<keyword evidence="3" id="KW-1185">Reference proteome</keyword>